<sequence>MTAKAAKKPASTVTKKASQPAKVVRIMTTQERVADMRAFGREQSSSKASALSFLQRAGIVTPTGKLAKPFRAA</sequence>
<organism evidence="1 2">
    <name type="scientific">Bordetella genomosp. 10</name>
    <dbReference type="NCBI Taxonomy" id="1416804"/>
    <lineage>
        <taxon>Bacteria</taxon>
        <taxon>Pseudomonadati</taxon>
        <taxon>Pseudomonadota</taxon>
        <taxon>Betaproteobacteria</taxon>
        <taxon>Burkholderiales</taxon>
        <taxon>Alcaligenaceae</taxon>
        <taxon>Bordetella</taxon>
    </lineage>
</organism>
<reference evidence="2" key="1">
    <citation type="submission" date="2017-05" db="EMBL/GenBank/DDBJ databases">
        <title>Complete and WGS of Bordetella genogroups.</title>
        <authorList>
            <person name="Spilker T."/>
            <person name="Lipuma J."/>
        </authorList>
    </citation>
    <scope>NUCLEOTIDE SEQUENCE [LARGE SCALE GENOMIC DNA]</scope>
    <source>
        <strain evidence="2">AU16122</strain>
    </source>
</reference>
<accession>A0A261S2Y6</accession>
<evidence type="ECO:0000313" key="2">
    <source>
        <dbReference type="Proteomes" id="UP000216020"/>
    </source>
</evidence>
<proteinExistence type="predicted"/>
<keyword evidence="2" id="KW-1185">Reference proteome</keyword>
<dbReference type="OrthoDB" id="9800843at2"/>
<dbReference type="AlphaFoldDB" id="A0A261S2Y6"/>
<evidence type="ECO:0000313" key="1">
    <source>
        <dbReference type="EMBL" id="OZI30843.1"/>
    </source>
</evidence>
<dbReference type="RefSeq" id="WP_094855265.1">
    <property type="nucleotide sequence ID" value="NZ_NEVM01000005.1"/>
</dbReference>
<protein>
    <submittedName>
        <fullName evidence="1">Uncharacterized protein</fullName>
    </submittedName>
</protein>
<dbReference type="EMBL" id="NEVM01000005">
    <property type="protein sequence ID" value="OZI30843.1"/>
    <property type="molecule type" value="Genomic_DNA"/>
</dbReference>
<gene>
    <name evidence="1" type="ORF">CAL29_22990</name>
</gene>
<name>A0A261S2Y6_9BORD</name>
<dbReference type="Proteomes" id="UP000216020">
    <property type="component" value="Unassembled WGS sequence"/>
</dbReference>
<comment type="caution">
    <text evidence="1">The sequence shown here is derived from an EMBL/GenBank/DDBJ whole genome shotgun (WGS) entry which is preliminary data.</text>
</comment>